<protein>
    <submittedName>
        <fullName evidence="1">Uncharacterized protein</fullName>
    </submittedName>
</protein>
<reference evidence="1 2" key="1">
    <citation type="submission" date="2019-02" db="EMBL/GenBank/DDBJ databases">
        <title>Genome sequencing of the rare red list fungi Hericium alpestre (H. flagellum).</title>
        <authorList>
            <person name="Buettner E."/>
            <person name="Kellner H."/>
        </authorList>
    </citation>
    <scope>NUCLEOTIDE SEQUENCE [LARGE SCALE GENOMIC DNA]</scope>
    <source>
        <strain evidence="1 2">DSM 108284</strain>
    </source>
</reference>
<gene>
    <name evidence="1" type="ORF">EWM64_g8800</name>
</gene>
<dbReference type="OrthoDB" id="2659841at2759"/>
<evidence type="ECO:0000313" key="2">
    <source>
        <dbReference type="Proteomes" id="UP000298061"/>
    </source>
</evidence>
<dbReference type="AlphaFoldDB" id="A0A4Y9ZKT6"/>
<name>A0A4Y9ZKT6_9AGAM</name>
<dbReference type="STRING" id="135208.A0A4Y9ZKT6"/>
<evidence type="ECO:0000313" key="1">
    <source>
        <dbReference type="EMBL" id="TFY75215.1"/>
    </source>
</evidence>
<organism evidence="1 2">
    <name type="scientific">Hericium alpestre</name>
    <dbReference type="NCBI Taxonomy" id="135208"/>
    <lineage>
        <taxon>Eukaryota</taxon>
        <taxon>Fungi</taxon>
        <taxon>Dikarya</taxon>
        <taxon>Basidiomycota</taxon>
        <taxon>Agaricomycotina</taxon>
        <taxon>Agaricomycetes</taxon>
        <taxon>Russulales</taxon>
        <taxon>Hericiaceae</taxon>
        <taxon>Hericium</taxon>
    </lineage>
</organism>
<proteinExistence type="predicted"/>
<dbReference type="Proteomes" id="UP000298061">
    <property type="component" value="Unassembled WGS sequence"/>
</dbReference>
<dbReference type="EMBL" id="SFCI01001672">
    <property type="protein sequence ID" value="TFY75215.1"/>
    <property type="molecule type" value="Genomic_DNA"/>
</dbReference>
<accession>A0A4Y9ZKT6</accession>
<keyword evidence="2" id="KW-1185">Reference proteome</keyword>
<sequence length="849" mass="94041">MRSFTHPLPTVVHAGELVEDSNCIYKDSCNSIAGMRRQRSSSEPAESTSTQAVELSTSLGTCSGILVQWPKELGSFNDTFPWSRIGDEPDSLSFIITVNRDGKRYAFSKTCSQKSLDSDLQQPCVACGSDVPKGLEGLVGIVRQANKFLRHSLLSASQLRGLLSDCNTEINRWKLKMLNMARKLNTATRRTADYKRFIMAISEKDVPRIQSIVQTVLRNGASISAVFSGLPSLRTLRNQTVFTRIMPTVGHITQKEIDHNIREVVIKSLEDADGSPRAEASPRGMSLLIDEISLEESAVHFCHANSVGGLCWKHSNMVDLVLCTFQSALNIAQSLTAGSVHMGKEMTVVSLSFFGIEGTYPILAAPTCKQETADDMQFILELILKSWKESPGTAYGQIWSVATDGDSTRRACGFKMFLKNELSPSSPLYGTLYNMPGLNLYTGDDEMTLDFDYKHIFKRICMLIRSPTGITLNGSCLVTSTLLERYLVICSGKTVSNAKRLLNPEDPQDVPRAIELMQAVIALGTCTVETNHPNVVVDMDAIKYLAALLEAILEPFINTDLSLQDQTMVKNLVFCVTKQQKRDPMAPFYAFETGDDRLENLFGCIRMLGAHDSGMNFCQGVERLGHAIDIDCIFLRRPELDIRHRCLSTTRKEGVDHINAAAWKGDVSVYCCDLPFAWAKGREATQMMLKDSQMPAQSSEFLNIFLDRQVDMLRPFGQGIYPGLSTLDSTEDRSIDLLQPSASPAPVRSDDDIGVTLEDTVDEVPALNLPSAKGVNPDDYLMCGNGKPVHKMSICRLVITPDYMQKSNNRPERVRGYKKFKANAFDDLNTDDITAVDTFIVGDRVVALI</sequence>
<comment type="caution">
    <text evidence="1">The sequence shown here is derived from an EMBL/GenBank/DDBJ whole genome shotgun (WGS) entry which is preliminary data.</text>
</comment>